<evidence type="ECO:0000259" key="6">
    <source>
        <dbReference type="PROSITE" id="PS50059"/>
    </source>
</evidence>
<keyword evidence="3 5" id="KW-0697">Rotamase</keyword>
<evidence type="ECO:0000256" key="2">
    <source>
        <dbReference type="ARBA" id="ARBA00013194"/>
    </source>
</evidence>
<dbReference type="Pfam" id="PF00254">
    <property type="entry name" value="FKBP_C"/>
    <property type="match status" value="1"/>
</dbReference>
<feature type="domain" description="PPIase FKBP-type" evidence="6">
    <location>
        <begin position="1"/>
        <end position="60"/>
    </location>
</feature>
<evidence type="ECO:0000256" key="4">
    <source>
        <dbReference type="ARBA" id="ARBA00023235"/>
    </source>
</evidence>
<evidence type="ECO:0000313" key="8">
    <source>
        <dbReference type="Proteomes" id="UP000179807"/>
    </source>
</evidence>
<dbReference type="PANTHER" id="PTHR10516">
    <property type="entry name" value="PEPTIDYL-PROLYL CIS-TRANS ISOMERASE"/>
    <property type="match status" value="1"/>
</dbReference>
<name>A0A1J4KF74_9EUKA</name>
<dbReference type="SUPFAM" id="SSF54534">
    <property type="entry name" value="FKBP-like"/>
    <property type="match status" value="1"/>
</dbReference>
<dbReference type="VEuPathDB" id="TrichDB:TRFO_23239"/>
<dbReference type="PROSITE" id="PS50059">
    <property type="entry name" value="FKBP_PPIASE"/>
    <property type="match status" value="1"/>
</dbReference>
<accession>A0A1J4KF74</accession>
<comment type="caution">
    <text evidence="7">The sequence shown here is derived from an EMBL/GenBank/DDBJ whole genome shotgun (WGS) entry which is preliminary data.</text>
</comment>
<dbReference type="InterPro" id="IPR046357">
    <property type="entry name" value="PPIase_dom_sf"/>
</dbReference>
<organism evidence="7 8">
    <name type="scientific">Tritrichomonas foetus</name>
    <dbReference type="NCBI Taxonomy" id="1144522"/>
    <lineage>
        <taxon>Eukaryota</taxon>
        <taxon>Metamonada</taxon>
        <taxon>Parabasalia</taxon>
        <taxon>Tritrichomonadida</taxon>
        <taxon>Tritrichomonadidae</taxon>
        <taxon>Tritrichomonas</taxon>
    </lineage>
</organism>
<dbReference type="GeneID" id="94837742"/>
<keyword evidence="8" id="KW-1185">Reference proteome</keyword>
<dbReference type="AlphaFoldDB" id="A0A1J4KF74"/>
<keyword evidence="4 5" id="KW-0413">Isomerase</keyword>
<reference evidence="7" key="1">
    <citation type="submission" date="2016-10" db="EMBL/GenBank/DDBJ databases">
        <authorList>
            <person name="Benchimol M."/>
            <person name="Almeida L.G."/>
            <person name="Vasconcelos A.T."/>
            <person name="Perreira-Neves A."/>
            <person name="Rosa I.A."/>
            <person name="Tasca T."/>
            <person name="Bogo M.R."/>
            <person name="de Souza W."/>
        </authorList>
    </citation>
    <scope>NUCLEOTIDE SEQUENCE [LARGE SCALE GENOMIC DNA]</scope>
    <source>
        <strain evidence="7">K</strain>
    </source>
</reference>
<evidence type="ECO:0000256" key="3">
    <source>
        <dbReference type="ARBA" id="ARBA00023110"/>
    </source>
</evidence>
<dbReference type="InterPro" id="IPR050689">
    <property type="entry name" value="FKBP-type_PPIase"/>
</dbReference>
<dbReference type="GO" id="GO:0003755">
    <property type="term" value="F:peptidyl-prolyl cis-trans isomerase activity"/>
    <property type="evidence" value="ECO:0007669"/>
    <property type="project" value="UniProtKB-KW"/>
</dbReference>
<dbReference type="EMBL" id="MLAK01000672">
    <property type="protein sequence ID" value="OHT08246.1"/>
    <property type="molecule type" value="Genomic_DNA"/>
</dbReference>
<dbReference type="OrthoDB" id="1902587at2759"/>
<comment type="catalytic activity">
    <reaction evidence="1 5">
        <text>[protein]-peptidylproline (omega=180) = [protein]-peptidylproline (omega=0)</text>
        <dbReference type="Rhea" id="RHEA:16237"/>
        <dbReference type="Rhea" id="RHEA-COMP:10747"/>
        <dbReference type="Rhea" id="RHEA-COMP:10748"/>
        <dbReference type="ChEBI" id="CHEBI:83833"/>
        <dbReference type="ChEBI" id="CHEBI:83834"/>
        <dbReference type="EC" id="5.2.1.8"/>
    </reaction>
</comment>
<dbReference type="GO" id="GO:0005737">
    <property type="term" value="C:cytoplasm"/>
    <property type="evidence" value="ECO:0007669"/>
    <property type="project" value="TreeGrafter"/>
</dbReference>
<sequence length="61" mass="6786">MFQVGKGVITGWSIGVMSMKVGEKSMFTMTHEYAYGLHGSPPVIPPMATLKFEIELIRINK</sequence>
<evidence type="ECO:0000256" key="1">
    <source>
        <dbReference type="ARBA" id="ARBA00000971"/>
    </source>
</evidence>
<evidence type="ECO:0000313" key="7">
    <source>
        <dbReference type="EMBL" id="OHT08246.1"/>
    </source>
</evidence>
<dbReference type="RefSeq" id="XP_068361382.1">
    <property type="nucleotide sequence ID" value="XM_068503038.1"/>
</dbReference>
<proteinExistence type="predicted"/>
<dbReference type="EC" id="5.2.1.8" evidence="2 5"/>
<gene>
    <name evidence="7" type="ORF">TRFO_23239</name>
</gene>
<dbReference type="InterPro" id="IPR001179">
    <property type="entry name" value="PPIase_FKBP_dom"/>
</dbReference>
<protein>
    <recommendedName>
        <fullName evidence="2 5">peptidylprolyl isomerase</fullName>
        <ecNumber evidence="2 5">5.2.1.8</ecNumber>
    </recommendedName>
</protein>
<dbReference type="Gene3D" id="3.10.50.40">
    <property type="match status" value="1"/>
</dbReference>
<evidence type="ECO:0000256" key="5">
    <source>
        <dbReference type="PROSITE-ProRule" id="PRU00277"/>
    </source>
</evidence>
<dbReference type="Proteomes" id="UP000179807">
    <property type="component" value="Unassembled WGS sequence"/>
</dbReference>
<dbReference type="PANTHER" id="PTHR10516:SF443">
    <property type="entry name" value="FK506-BINDING PROTEIN 59-RELATED"/>
    <property type="match status" value="1"/>
</dbReference>